<organism evidence="1 2">
    <name type="scientific">Nocardia cerradoensis</name>
    <dbReference type="NCBI Taxonomy" id="85688"/>
    <lineage>
        <taxon>Bacteria</taxon>
        <taxon>Bacillati</taxon>
        <taxon>Actinomycetota</taxon>
        <taxon>Actinomycetes</taxon>
        <taxon>Mycobacteriales</taxon>
        <taxon>Nocardiaceae</taxon>
        <taxon>Nocardia</taxon>
    </lineage>
</organism>
<accession>A0A231GYQ7</accession>
<dbReference type="EMBL" id="NGAF01000017">
    <property type="protein sequence ID" value="OXR41715.1"/>
    <property type="molecule type" value="Genomic_DNA"/>
</dbReference>
<name>A0A231GYQ7_9NOCA</name>
<evidence type="ECO:0000313" key="2">
    <source>
        <dbReference type="Proteomes" id="UP000215506"/>
    </source>
</evidence>
<comment type="caution">
    <text evidence="1">The sequence shown here is derived from an EMBL/GenBank/DDBJ whole genome shotgun (WGS) entry which is preliminary data.</text>
</comment>
<dbReference type="AlphaFoldDB" id="A0A231GYQ7"/>
<gene>
    <name evidence="1" type="ORF">B7C42_06057</name>
</gene>
<keyword evidence="2" id="KW-1185">Reference proteome</keyword>
<sequence length="424" mass="47186">MQGWYRVRVRGHRPVRQQALNCCRQSAQTLDGHGGLVEHLRQGGGNRFRGGHRTGGALNQVETGSLYQYDSCGNRSSGQGAHIGVDHGCQTGGTVGRPRDTHFVDDQLPQIVERRLVRRGEGVVGAREVLVELLRSDVRAAANVVDRRRGESPLGDRRHRGTQDAGPRIVLLRSSCPRREHPLVRIRRGEADRQGLPGRRQFDSLATDDRIAHGGIGFHHVGHGEYAQVVFFLPARHDTPLHHRHSRPRRPDLGTSVRIGIHCGVHEHPGAVLTCQGPHEVLQSAGRRPRAGHIADDDQELGHPVVDRHRCTLVLLHQVESFRSGAMAGQCGEVSARPARRRHHDRHTLFDRLGCDAAESLCARRHHDHGSRANVRSDLSAIPRVRQHLDRIRGTDDLRQFGVGRPDVVFETPDHQPDIMAVRA</sequence>
<protein>
    <submittedName>
        <fullName evidence="1">Uncharacterized protein</fullName>
    </submittedName>
</protein>
<evidence type="ECO:0000313" key="1">
    <source>
        <dbReference type="EMBL" id="OXR41715.1"/>
    </source>
</evidence>
<reference evidence="1 2" key="1">
    <citation type="submission" date="2017-07" db="EMBL/GenBank/DDBJ databases">
        <title>First draft Genome Sequence of Nocardia cerradoensis isolated from human infection.</title>
        <authorList>
            <person name="Carrasco G."/>
        </authorList>
    </citation>
    <scope>NUCLEOTIDE SEQUENCE [LARGE SCALE GENOMIC DNA]</scope>
    <source>
        <strain evidence="1 2">CNM20130759</strain>
    </source>
</reference>
<dbReference type="Proteomes" id="UP000215506">
    <property type="component" value="Unassembled WGS sequence"/>
</dbReference>
<proteinExistence type="predicted"/>